<evidence type="ECO:0000256" key="1">
    <source>
        <dbReference type="SAM" id="MobiDB-lite"/>
    </source>
</evidence>
<name>A0A4Q7N534_9BACT</name>
<dbReference type="InterPro" id="IPR050708">
    <property type="entry name" value="T6SS_VgrG/RHS"/>
</dbReference>
<comment type="caution">
    <text evidence="3">The sequence shown here is derived from an EMBL/GenBank/DDBJ whole genome shotgun (WGS) entry which is preliminary data.</text>
</comment>
<dbReference type="PANTHER" id="PTHR32305">
    <property type="match status" value="1"/>
</dbReference>
<dbReference type="Pfam" id="PF14412">
    <property type="entry name" value="AHH"/>
    <property type="match status" value="1"/>
</dbReference>
<dbReference type="EMBL" id="SGXA01000001">
    <property type="protein sequence ID" value="RZS76100.1"/>
    <property type="molecule type" value="Genomic_DNA"/>
</dbReference>
<proteinExistence type="predicted"/>
<feature type="region of interest" description="Disordered" evidence="1">
    <location>
        <begin position="1382"/>
        <end position="1401"/>
    </location>
</feature>
<organism evidence="3 4">
    <name type="scientific">Pseudobacter ginsenosidimutans</name>
    <dbReference type="NCBI Taxonomy" id="661488"/>
    <lineage>
        <taxon>Bacteria</taxon>
        <taxon>Pseudomonadati</taxon>
        <taxon>Bacteroidota</taxon>
        <taxon>Chitinophagia</taxon>
        <taxon>Chitinophagales</taxon>
        <taxon>Chitinophagaceae</taxon>
        <taxon>Pseudobacter</taxon>
    </lineage>
</organism>
<dbReference type="NCBIfam" id="TIGR03696">
    <property type="entry name" value="Rhs_assc_core"/>
    <property type="match status" value="1"/>
</dbReference>
<gene>
    <name evidence="3" type="ORF">EV199_1978</name>
</gene>
<dbReference type="InterPro" id="IPR032871">
    <property type="entry name" value="AHH_dom_containing"/>
</dbReference>
<feature type="domain" description="DUF6443" evidence="2">
    <location>
        <begin position="22"/>
        <end position="164"/>
    </location>
</feature>
<feature type="compositionally biased region" description="Pro residues" evidence="1">
    <location>
        <begin position="1388"/>
        <end position="1401"/>
    </location>
</feature>
<accession>A0A4Q7N534</accession>
<reference evidence="3 4" key="1">
    <citation type="submission" date="2019-02" db="EMBL/GenBank/DDBJ databases">
        <title>Genomic Encyclopedia of Type Strains, Phase IV (KMG-IV): sequencing the most valuable type-strain genomes for metagenomic binning, comparative biology and taxonomic classification.</title>
        <authorList>
            <person name="Goeker M."/>
        </authorList>
    </citation>
    <scope>NUCLEOTIDE SEQUENCE [LARGE SCALE GENOMIC DNA]</scope>
    <source>
        <strain evidence="3 4">DSM 18116</strain>
    </source>
</reference>
<dbReference type="PANTHER" id="PTHR32305:SF15">
    <property type="entry name" value="PROTEIN RHSA-RELATED"/>
    <property type="match status" value="1"/>
</dbReference>
<sequence length="1401" mass="155019">MLPAQQRTPAPYNSSIKINSIRTWTSAAPVTDPAVLITKNLQDVNQVTQYFDGLGRPFQTVAKKGSMASDGASVDLVSPVVYDNYGRELLKYLPFAANNFGGNPSVSNGSFKMNPFQQDSVFNKGQFPGETCYYSKTIYEASPLNRALETYAPGNSWAGSETKTDPNLRRNIVSQQKINTTADSVRIWLVNGTAFTTTAIFGNNQLYKTVTTDEHKKQTIEYKNKEGQVLLKKVQLLNSPSSGHYGWLCTYYVYDHLNRLRLVIQPRGIELLMANAWNINALGGDILNEQCFRYEYDGKGRMIIQKVPGAAEVWKVYDARDRIVLQQDGNLRTANKWLFTKYDAQNRPVMTGMYRNTAQLTQAAMQSFLNSQNLGFAENYPTTSFPYYSLNQTFPVIGDTALLTVAWFDNYSWAAGFSGFGSKDNSFDAQFPAASNTDWPYPQPLAANITNTTGLATGSWDKTGNGLVNAIFYDDYGRVIQTRTKNITGEIDLLTTQYSFSGQVLQTLLRHKKSGANAQTHTVINKFQYDDLWRLLTVKQSVSSTIGATAVTSAEQIIVSNSYDALGQLLKKKLGNKPGVSGAPLSNLEYEYNIRGWLTAINKGYLTAANNDQYFAMQLGYDKNGTLGIFSPLFNGNIGGTIWKNESDQRVRKYDFAYDASNRITAANFNQYVSGSGTSAVFDKSAGLDFSLTSMSYDANGNILSMNQKGWKISGSSYIDSLKYNYYNNGNLLMNVIDAVNDTATRLGDFRSSKAYMNLLSTKNATTTDYTYDVNGNMNKDLNKDIDDPSLAGIEYNHLNLPVKIRVKGKGSIEYLYDNGGNKLSKTVVDTVTDITTITLYIAGFEYRNDTLQQLMHSEGRVRLEQPTINTCQVLPLRFVYDYFLKDHLGNVRAVLTEEQPSDCYLAATVEDARVATEEKVYHIVPARIISKATTGATQTSFENKLYRTHGGLTNEKTGLAVVLKVMAGDKVAIRGESFYSLPGGNAGAPLTMGLVELLTSFVGSNIASMKGVSATTDVSGISGNPAALTSFVNSNALGTNTAKAAVNWILFDEQFKYVAADFDGVVAGGGYKNHVKFVNSPVGVSKSGYLYIYISNESNLPVYFDNLQVTHTRGPILEVNDYYPFGLTMAGISSKALKLGYAENKKKFVGQDFESDLGWDMYQFRFRTHDPQIGRFNQIDPLADKYVYNSTYAYAENRVINGIDLEGLEWLGLPLLGSNPTVLRGPIIEQVIKPTLEVGGKAAEVGAKTSEVGNKVPKMEEHHIIPRELKGERLVQAARKEGFKFEGKENKIPLEKFDKSTGEGQHGPHPNYTNEISKRFVEFQDKNPNWTPQQAIDFIRGTVKDLKESINSNPQTKLNDLFKSVLPPQVKDGILIGIPAPGSIGPKPKPQPVPVTIPYI</sequence>
<evidence type="ECO:0000259" key="2">
    <source>
        <dbReference type="Pfam" id="PF20041"/>
    </source>
</evidence>
<dbReference type="Pfam" id="PF20041">
    <property type="entry name" value="DUF6443"/>
    <property type="match status" value="1"/>
</dbReference>
<keyword evidence="4" id="KW-1185">Reference proteome</keyword>
<protein>
    <submittedName>
        <fullName evidence="3">RHS repeat-associated protein</fullName>
    </submittedName>
</protein>
<dbReference type="Proteomes" id="UP000293874">
    <property type="component" value="Unassembled WGS sequence"/>
</dbReference>
<evidence type="ECO:0000313" key="4">
    <source>
        <dbReference type="Proteomes" id="UP000293874"/>
    </source>
</evidence>
<dbReference type="InterPro" id="IPR045619">
    <property type="entry name" value="DUF6443"/>
</dbReference>
<dbReference type="InterPro" id="IPR022385">
    <property type="entry name" value="Rhs_assc_core"/>
</dbReference>
<dbReference type="Gene3D" id="2.180.10.10">
    <property type="entry name" value="RHS repeat-associated core"/>
    <property type="match status" value="2"/>
</dbReference>
<evidence type="ECO:0000313" key="3">
    <source>
        <dbReference type="EMBL" id="RZS76100.1"/>
    </source>
</evidence>